<protein>
    <submittedName>
        <fullName evidence="2">Uncharacterized protein</fullName>
    </submittedName>
</protein>
<accession>A0A0M8ZSL7</accession>
<proteinExistence type="predicted"/>
<feature type="coiled-coil region" evidence="1">
    <location>
        <begin position="11"/>
        <end position="38"/>
    </location>
</feature>
<evidence type="ECO:0000313" key="3">
    <source>
        <dbReference type="Proteomes" id="UP000053105"/>
    </source>
</evidence>
<evidence type="ECO:0000256" key="1">
    <source>
        <dbReference type="SAM" id="Coils"/>
    </source>
</evidence>
<reference evidence="2 3" key="1">
    <citation type="submission" date="2015-07" db="EMBL/GenBank/DDBJ databases">
        <title>The genome of Melipona quadrifasciata.</title>
        <authorList>
            <person name="Pan H."/>
            <person name="Kapheim K."/>
        </authorList>
    </citation>
    <scope>NUCLEOTIDE SEQUENCE [LARGE SCALE GENOMIC DNA]</scope>
    <source>
        <strain evidence="2">0111107301</strain>
        <tissue evidence="2">Whole body</tissue>
    </source>
</reference>
<dbReference type="EMBL" id="KQ435899">
    <property type="protein sequence ID" value="KOX69136.1"/>
    <property type="molecule type" value="Genomic_DNA"/>
</dbReference>
<organism evidence="2 3">
    <name type="scientific">Melipona quadrifasciata</name>
    <dbReference type="NCBI Taxonomy" id="166423"/>
    <lineage>
        <taxon>Eukaryota</taxon>
        <taxon>Metazoa</taxon>
        <taxon>Ecdysozoa</taxon>
        <taxon>Arthropoda</taxon>
        <taxon>Hexapoda</taxon>
        <taxon>Insecta</taxon>
        <taxon>Pterygota</taxon>
        <taxon>Neoptera</taxon>
        <taxon>Endopterygota</taxon>
        <taxon>Hymenoptera</taxon>
        <taxon>Apocrita</taxon>
        <taxon>Aculeata</taxon>
        <taxon>Apoidea</taxon>
        <taxon>Anthophila</taxon>
        <taxon>Apidae</taxon>
        <taxon>Melipona</taxon>
    </lineage>
</organism>
<dbReference type="OrthoDB" id="7593608at2759"/>
<sequence>MATCYRDQRKLGQVIDQMKILANNMDELRAEINVLRHSYLKNKENHSCASVFKRNNSSETNVLSKLKKYMRKVTSIYSLRKGHNLLEIPTRIKYLKSRGIQTNGKLESRRCIAKSPIENINDINDDGFLFTKHENERYNKIIFPKKYATLVPCYSEISCELDFQIENPMTFPSESNMNIFSDSYFFKNSPENARIVLSDSNDEQLATKYTQTKVVKLRRKSKHLNFHHKQPNLCFSKIKNAVITKKIIRNSNERTFTVRGEVNDVRDYPRLKKIRCKQCSCGKRRNNFTQWNDQKDEENFPMEKTVQRINDDLPINDNMFENIPATTKPDLSSSLVPLDINISNSSSNVGDFPERRKPRTYVIRRTTQKCNQNNCSSNFEKSVICIRQTSDLTLSSCSFSNHNTHFN</sequence>
<name>A0A0M8ZSL7_9HYME</name>
<gene>
    <name evidence="2" type="ORF">WN51_06194</name>
</gene>
<evidence type="ECO:0000313" key="2">
    <source>
        <dbReference type="EMBL" id="KOX69136.1"/>
    </source>
</evidence>
<dbReference type="Proteomes" id="UP000053105">
    <property type="component" value="Unassembled WGS sequence"/>
</dbReference>
<keyword evidence="1" id="KW-0175">Coiled coil</keyword>
<dbReference type="AlphaFoldDB" id="A0A0M8ZSL7"/>
<keyword evidence="3" id="KW-1185">Reference proteome</keyword>